<feature type="transmembrane region" description="Helical" evidence="1">
    <location>
        <begin position="156"/>
        <end position="177"/>
    </location>
</feature>
<reference evidence="2 3" key="1">
    <citation type="submission" date="2023-08" db="EMBL/GenBank/DDBJ databases">
        <title>Black Yeasts Isolated from many extreme environments.</title>
        <authorList>
            <person name="Coleine C."/>
            <person name="Stajich J.E."/>
            <person name="Selbmann L."/>
        </authorList>
    </citation>
    <scope>NUCLEOTIDE SEQUENCE [LARGE SCALE GENOMIC DNA]</scope>
    <source>
        <strain evidence="2 3">CCFEE 536</strain>
    </source>
</reference>
<gene>
    <name evidence="2" type="ORF">LTR16_003441</name>
</gene>
<keyword evidence="3" id="KW-1185">Reference proteome</keyword>
<evidence type="ECO:0000313" key="3">
    <source>
        <dbReference type="Proteomes" id="UP001357485"/>
    </source>
</evidence>
<sequence length="182" mass="20938">MDEAKITSDKYLAKKLRKLYFEKNRRWYKALKLRGLTTIVFVEFEVHQNRFTDIRACPAMPPLNSRDYIFEPADLIPPVGSQYLLHLFEHPEDYDRERTAYLRMPKKRGRLDAGVGYGISLVEGFLADRVWAFIVIIFVVGSLAFAVTWTCVKQDIQGAFGVAAWICTLAALTTGWVQTRLD</sequence>
<organism evidence="2 3">
    <name type="scientific">Cryomyces antarcticus</name>
    <dbReference type="NCBI Taxonomy" id="329879"/>
    <lineage>
        <taxon>Eukaryota</taxon>
        <taxon>Fungi</taxon>
        <taxon>Dikarya</taxon>
        <taxon>Ascomycota</taxon>
        <taxon>Pezizomycotina</taxon>
        <taxon>Dothideomycetes</taxon>
        <taxon>Dothideomycetes incertae sedis</taxon>
        <taxon>Cryomyces</taxon>
    </lineage>
</organism>
<dbReference type="EMBL" id="JAVRRA010008568">
    <property type="protein sequence ID" value="KAK5256355.1"/>
    <property type="molecule type" value="Genomic_DNA"/>
</dbReference>
<protein>
    <submittedName>
        <fullName evidence="2">Uncharacterized protein</fullName>
    </submittedName>
</protein>
<feature type="transmembrane region" description="Helical" evidence="1">
    <location>
        <begin position="130"/>
        <end position="150"/>
    </location>
</feature>
<proteinExistence type="predicted"/>
<evidence type="ECO:0000256" key="1">
    <source>
        <dbReference type="SAM" id="Phobius"/>
    </source>
</evidence>
<name>A0ABR0LY59_9PEZI</name>
<keyword evidence="1" id="KW-0472">Membrane</keyword>
<keyword evidence="1" id="KW-0812">Transmembrane</keyword>
<accession>A0ABR0LY59</accession>
<comment type="caution">
    <text evidence="2">The sequence shown here is derived from an EMBL/GenBank/DDBJ whole genome shotgun (WGS) entry which is preliminary data.</text>
</comment>
<dbReference type="Proteomes" id="UP001357485">
    <property type="component" value="Unassembled WGS sequence"/>
</dbReference>
<evidence type="ECO:0000313" key="2">
    <source>
        <dbReference type="EMBL" id="KAK5256355.1"/>
    </source>
</evidence>
<keyword evidence="1" id="KW-1133">Transmembrane helix</keyword>